<keyword evidence="2 4" id="KW-0863">Zinc-finger</keyword>
<dbReference type="Pfam" id="PF01753">
    <property type="entry name" value="zf-MYND"/>
    <property type="match status" value="1"/>
</dbReference>
<evidence type="ECO:0000313" key="7">
    <source>
        <dbReference type="Proteomes" id="UP000799764"/>
    </source>
</evidence>
<dbReference type="AlphaFoldDB" id="A0A9P4P4C7"/>
<sequence>LPCQNVASLVCSSCKLVQYCARECQATDWPYHKKICKSPLTKSKYVPGWIIDSRDLGWLSDGE</sequence>
<feature type="domain" description="MYND-type" evidence="5">
    <location>
        <begin position="1"/>
        <end position="36"/>
    </location>
</feature>
<accession>A0A9P4P4C7</accession>
<dbReference type="OrthoDB" id="437457at2759"/>
<feature type="non-terminal residue" evidence="6">
    <location>
        <position position="1"/>
    </location>
</feature>
<name>A0A9P4P4C7_9PLEO</name>
<dbReference type="PROSITE" id="PS50865">
    <property type="entry name" value="ZF_MYND_2"/>
    <property type="match status" value="1"/>
</dbReference>
<evidence type="ECO:0000256" key="4">
    <source>
        <dbReference type="PROSITE-ProRule" id="PRU00134"/>
    </source>
</evidence>
<dbReference type="GO" id="GO:0008270">
    <property type="term" value="F:zinc ion binding"/>
    <property type="evidence" value="ECO:0007669"/>
    <property type="project" value="UniProtKB-KW"/>
</dbReference>
<keyword evidence="1" id="KW-0479">Metal-binding</keyword>
<keyword evidence="3" id="KW-0862">Zinc</keyword>
<dbReference type="EMBL" id="MU001518">
    <property type="protein sequence ID" value="KAF2437206.1"/>
    <property type="molecule type" value="Genomic_DNA"/>
</dbReference>
<evidence type="ECO:0000256" key="2">
    <source>
        <dbReference type="ARBA" id="ARBA00022771"/>
    </source>
</evidence>
<dbReference type="InterPro" id="IPR002893">
    <property type="entry name" value="Znf_MYND"/>
</dbReference>
<gene>
    <name evidence="6" type="ORF">P171DRAFT_321657</name>
</gene>
<proteinExistence type="predicted"/>
<evidence type="ECO:0000313" key="6">
    <source>
        <dbReference type="EMBL" id="KAF2437206.1"/>
    </source>
</evidence>
<reference evidence="6" key="1">
    <citation type="journal article" date="2020" name="Stud. Mycol.">
        <title>101 Dothideomycetes genomes: a test case for predicting lifestyles and emergence of pathogens.</title>
        <authorList>
            <person name="Haridas S."/>
            <person name="Albert R."/>
            <person name="Binder M."/>
            <person name="Bloem J."/>
            <person name="Labutti K."/>
            <person name="Salamov A."/>
            <person name="Andreopoulos B."/>
            <person name="Baker S."/>
            <person name="Barry K."/>
            <person name="Bills G."/>
            <person name="Bluhm B."/>
            <person name="Cannon C."/>
            <person name="Castanera R."/>
            <person name="Culley D."/>
            <person name="Daum C."/>
            <person name="Ezra D."/>
            <person name="Gonzalez J."/>
            <person name="Henrissat B."/>
            <person name="Kuo A."/>
            <person name="Liang C."/>
            <person name="Lipzen A."/>
            <person name="Lutzoni F."/>
            <person name="Magnuson J."/>
            <person name="Mondo S."/>
            <person name="Nolan M."/>
            <person name="Ohm R."/>
            <person name="Pangilinan J."/>
            <person name="Park H.-J."/>
            <person name="Ramirez L."/>
            <person name="Alfaro M."/>
            <person name="Sun H."/>
            <person name="Tritt A."/>
            <person name="Yoshinaga Y."/>
            <person name="Zwiers L.-H."/>
            <person name="Turgeon B."/>
            <person name="Goodwin S."/>
            <person name="Spatafora J."/>
            <person name="Crous P."/>
            <person name="Grigoriev I."/>
        </authorList>
    </citation>
    <scope>NUCLEOTIDE SEQUENCE</scope>
    <source>
        <strain evidence="6">CBS 690.94</strain>
    </source>
</reference>
<dbReference type="SUPFAM" id="SSF144232">
    <property type="entry name" value="HIT/MYND zinc finger-like"/>
    <property type="match status" value="1"/>
</dbReference>
<evidence type="ECO:0000259" key="5">
    <source>
        <dbReference type="PROSITE" id="PS50865"/>
    </source>
</evidence>
<feature type="non-terminal residue" evidence="6">
    <location>
        <position position="63"/>
    </location>
</feature>
<protein>
    <recommendedName>
        <fullName evidence="5">MYND-type domain-containing protein</fullName>
    </recommendedName>
</protein>
<keyword evidence="7" id="KW-1185">Reference proteome</keyword>
<evidence type="ECO:0000256" key="1">
    <source>
        <dbReference type="ARBA" id="ARBA00022723"/>
    </source>
</evidence>
<dbReference type="Proteomes" id="UP000799764">
    <property type="component" value="Unassembled WGS sequence"/>
</dbReference>
<comment type="caution">
    <text evidence="6">The sequence shown here is derived from an EMBL/GenBank/DDBJ whole genome shotgun (WGS) entry which is preliminary data.</text>
</comment>
<organism evidence="6 7">
    <name type="scientific">Karstenula rhodostoma CBS 690.94</name>
    <dbReference type="NCBI Taxonomy" id="1392251"/>
    <lineage>
        <taxon>Eukaryota</taxon>
        <taxon>Fungi</taxon>
        <taxon>Dikarya</taxon>
        <taxon>Ascomycota</taxon>
        <taxon>Pezizomycotina</taxon>
        <taxon>Dothideomycetes</taxon>
        <taxon>Pleosporomycetidae</taxon>
        <taxon>Pleosporales</taxon>
        <taxon>Massarineae</taxon>
        <taxon>Didymosphaeriaceae</taxon>
        <taxon>Karstenula</taxon>
    </lineage>
</organism>
<dbReference type="Gene3D" id="6.10.140.2220">
    <property type="match status" value="1"/>
</dbReference>
<evidence type="ECO:0000256" key="3">
    <source>
        <dbReference type="ARBA" id="ARBA00022833"/>
    </source>
</evidence>